<proteinExistence type="predicted"/>
<sequence length="247" mass="26740">MAMQTFHQLFDETSSTYTYLLIDAATRQALLIDPVDHQLERDMALLQACGATLAWVVETHAHADHITSAGHVALQTGARTAAPSGCDIQPAQKQLIDADTLQFGTQTLRAIHTPGHTAGSMSYLWEEPTPAGPVRRVFTGDALLIDGCGRTDFQSGDAGTLYDSLTQKLFALPDDTVVYPAHDYKGRTASTIGFERANNSRVAGRTRTQFIEMMGQLNLPKPKLIDVAVPANQRLGLRDGESVPHGA</sequence>
<accession>A0A0C4YF02</accession>
<dbReference type="SUPFAM" id="SSF56281">
    <property type="entry name" value="Metallo-hydrolase/oxidoreductase"/>
    <property type="match status" value="1"/>
</dbReference>
<dbReference type="InterPro" id="IPR051682">
    <property type="entry name" value="Mito_Persulfide_Diox"/>
</dbReference>
<dbReference type="SMART" id="SM00849">
    <property type="entry name" value="Lactamase_B"/>
    <property type="match status" value="1"/>
</dbReference>
<evidence type="ECO:0000313" key="3">
    <source>
        <dbReference type="EMBL" id="AJG21438.1"/>
    </source>
</evidence>
<dbReference type="InterPro" id="IPR036866">
    <property type="entry name" value="RibonucZ/Hydroxyglut_hydro"/>
</dbReference>
<dbReference type="Gene3D" id="3.60.15.10">
    <property type="entry name" value="Ribonuclease Z/Hydroxyacylglutathione hydrolase-like"/>
    <property type="match status" value="1"/>
</dbReference>
<organism evidence="3 4">
    <name type="scientific">Cupriavidus basilensis</name>
    <dbReference type="NCBI Taxonomy" id="68895"/>
    <lineage>
        <taxon>Bacteria</taxon>
        <taxon>Pseudomonadati</taxon>
        <taxon>Pseudomonadota</taxon>
        <taxon>Betaproteobacteria</taxon>
        <taxon>Burkholderiales</taxon>
        <taxon>Burkholderiaceae</taxon>
        <taxon>Cupriavidus</taxon>
    </lineage>
</organism>
<evidence type="ECO:0000313" key="4">
    <source>
        <dbReference type="Proteomes" id="UP000031843"/>
    </source>
</evidence>
<feature type="domain" description="Metallo-beta-lactamase" evidence="2">
    <location>
        <begin position="15"/>
        <end position="182"/>
    </location>
</feature>
<dbReference type="CDD" id="cd07724">
    <property type="entry name" value="POD-like_MBL-fold"/>
    <property type="match status" value="1"/>
</dbReference>
<protein>
    <submittedName>
        <fullName evidence="3">Metallo-beta-lactamase family protein</fullName>
    </submittedName>
</protein>
<dbReference type="PANTHER" id="PTHR43084:SF1">
    <property type="entry name" value="PERSULFIDE DIOXYGENASE ETHE1, MITOCHONDRIAL"/>
    <property type="match status" value="1"/>
</dbReference>
<dbReference type="GO" id="GO:0006749">
    <property type="term" value="P:glutathione metabolic process"/>
    <property type="evidence" value="ECO:0007669"/>
    <property type="project" value="InterPro"/>
</dbReference>
<dbReference type="AlphaFoldDB" id="A0A0C4YF02"/>
<dbReference type="Pfam" id="PF00753">
    <property type="entry name" value="Lactamase_B"/>
    <property type="match status" value="1"/>
</dbReference>
<dbReference type="STRING" id="68895.RR42_m4090"/>
<dbReference type="KEGG" id="cbw:RR42_m4090"/>
<gene>
    <name evidence="3" type="ORF">RR42_m4090</name>
</gene>
<dbReference type="GO" id="GO:0070813">
    <property type="term" value="P:hydrogen sulfide metabolic process"/>
    <property type="evidence" value="ECO:0007669"/>
    <property type="project" value="TreeGrafter"/>
</dbReference>
<dbReference type="PANTHER" id="PTHR43084">
    <property type="entry name" value="PERSULFIDE DIOXYGENASE ETHE1"/>
    <property type="match status" value="1"/>
</dbReference>
<dbReference type="Proteomes" id="UP000031843">
    <property type="component" value="Chromosome main"/>
</dbReference>
<reference evidence="3 4" key="1">
    <citation type="journal article" date="2015" name="Genome Announc.">
        <title>Complete Genome Sequence of Cupriavidus basilensis 4G11, Isolated from the Oak Ridge Field Research Center Site.</title>
        <authorList>
            <person name="Ray J."/>
            <person name="Waters R.J."/>
            <person name="Skerker J.M."/>
            <person name="Kuehl J.V."/>
            <person name="Price M.N."/>
            <person name="Huang J."/>
            <person name="Chakraborty R."/>
            <person name="Arkin A.P."/>
            <person name="Deutschbauer A."/>
        </authorList>
    </citation>
    <scope>NUCLEOTIDE SEQUENCE [LARGE SCALE GENOMIC DNA]</scope>
    <source>
        <strain evidence="3">4G11</strain>
    </source>
</reference>
<keyword evidence="4" id="KW-1185">Reference proteome</keyword>
<dbReference type="InterPro" id="IPR001279">
    <property type="entry name" value="Metallo-B-lactamas"/>
</dbReference>
<dbReference type="EMBL" id="CP010536">
    <property type="protein sequence ID" value="AJG21438.1"/>
    <property type="molecule type" value="Genomic_DNA"/>
</dbReference>
<keyword evidence="1" id="KW-0479">Metal-binding</keyword>
<evidence type="ECO:0000256" key="1">
    <source>
        <dbReference type="ARBA" id="ARBA00022723"/>
    </source>
</evidence>
<name>A0A0C4YF02_9BURK</name>
<evidence type="ECO:0000259" key="2">
    <source>
        <dbReference type="SMART" id="SM00849"/>
    </source>
</evidence>
<dbReference type="InterPro" id="IPR044528">
    <property type="entry name" value="POD-like_MBL-fold"/>
</dbReference>
<dbReference type="GO" id="GO:0046872">
    <property type="term" value="F:metal ion binding"/>
    <property type="evidence" value="ECO:0007669"/>
    <property type="project" value="UniProtKB-KW"/>
</dbReference>
<dbReference type="GO" id="GO:0050313">
    <property type="term" value="F:sulfur dioxygenase activity"/>
    <property type="evidence" value="ECO:0007669"/>
    <property type="project" value="InterPro"/>
</dbReference>